<evidence type="ECO:0000256" key="1">
    <source>
        <dbReference type="ARBA" id="ARBA00010638"/>
    </source>
</evidence>
<dbReference type="Pfam" id="PF01812">
    <property type="entry name" value="5-FTHF_cyc-lig"/>
    <property type="match status" value="1"/>
</dbReference>
<evidence type="ECO:0000256" key="2">
    <source>
        <dbReference type="ARBA" id="ARBA00022741"/>
    </source>
</evidence>
<keyword evidence="3" id="KW-0067">ATP-binding</keyword>
<dbReference type="GO" id="GO:0035999">
    <property type="term" value="P:tetrahydrofolate interconversion"/>
    <property type="evidence" value="ECO:0007669"/>
    <property type="project" value="TreeGrafter"/>
</dbReference>
<dbReference type="RefSeq" id="WP_152234007.1">
    <property type="nucleotide sequence ID" value="NZ_JBHSKZ010000013.1"/>
</dbReference>
<dbReference type="GO" id="GO:0005524">
    <property type="term" value="F:ATP binding"/>
    <property type="evidence" value="ECO:0007669"/>
    <property type="project" value="UniProtKB-KW"/>
</dbReference>
<comment type="similarity">
    <text evidence="1">Belongs to the 5-formyltetrahydrofolate cyclo-ligase family.</text>
</comment>
<comment type="caution">
    <text evidence="5">The sequence shown here is derived from an EMBL/GenBank/DDBJ whole genome shotgun (WGS) entry which is preliminary data.</text>
</comment>
<evidence type="ECO:0000313" key="5">
    <source>
        <dbReference type="EMBL" id="KAB7790915.1"/>
    </source>
</evidence>
<feature type="compositionally biased region" description="Low complexity" evidence="4">
    <location>
        <begin position="78"/>
        <end position="89"/>
    </location>
</feature>
<dbReference type="EMBL" id="WBVT01000006">
    <property type="protein sequence ID" value="KAB7790915.1"/>
    <property type="molecule type" value="Genomic_DNA"/>
</dbReference>
<keyword evidence="2" id="KW-0547">Nucleotide-binding</keyword>
<name>A0A6I1GH25_9BIFI</name>
<dbReference type="InterPro" id="IPR024185">
    <property type="entry name" value="FTHF_cligase-like_sf"/>
</dbReference>
<dbReference type="InterPro" id="IPR002698">
    <property type="entry name" value="FTHF_cligase"/>
</dbReference>
<sequence>MTIAASSSTPATAAPAASDIDLRKRTLRKAAIARRKTVPQSERERAAQSLGRYGAALFALAAPGAGTETGDDEKPGRTAVGNAAAGNTTPDDSTPGNTSLTVAAYVSMGSEIPTLPLLAALLDDGARLLVPRLGSGLDIGWSELPDLTRLHDVTTGGCTRRADAGIARAVTATQTAVARPSHRPQEPDTVTLPAEALLGADLILVPAFAVDGNGTRLGRGGGWYDRALTFRRPDVPVIAVCWPWECAAGPLPRLPHDRPVDGMLTPDGFRMLRRG</sequence>
<dbReference type="InterPro" id="IPR037171">
    <property type="entry name" value="NagB/RpiA_transferase-like"/>
</dbReference>
<gene>
    <name evidence="5" type="ORF">F7D09_0650</name>
</gene>
<evidence type="ECO:0000256" key="4">
    <source>
        <dbReference type="SAM" id="MobiDB-lite"/>
    </source>
</evidence>
<dbReference type="Proteomes" id="UP000441772">
    <property type="component" value="Unassembled WGS sequence"/>
</dbReference>
<dbReference type="GO" id="GO:0009396">
    <property type="term" value="P:folic acid-containing compound biosynthetic process"/>
    <property type="evidence" value="ECO:0007669"/>
    <property type="project" value="TreeGrafter"/>
</dbReference>
<dbReference type="PANTHER" id="PTHR23407">
    <property type="entry name" value="ATPASE INHIBITOR/5-FORMYLTETRAHYDROFOLATE CYCLO-LIGASE"/>
    <property type="match status" value="1"/>
</dbReference>
<feature type="compositionally biased region" description="Low complexity" evidence="4">
    <location>
        <begin position="1"/>
        <end position="18"/>
    </location>
</feature>
<organism evidence="5 6">
    <name type="scientific">Bifidobacterium leontopitheci</name>
    <dbReference type="NCBI Taxonomy" id="2650774"/>
    <lineage>
        <taxon>Bacteria</taxon>
        <taxon>Bacillati</taxon>
        <taxon>Actinomycetota</taxon>
        <taxon>Actinomycetes</taxon>
        <taxon>Bifidobacteriales</taxon>
        <taxon>Bifidobacteriaceae</taxon>
        <taxon>Bifidobacterium</taxon>
    </lineage>
</organism>
<keyword evidence="5" id="KW-0436">Ligase</keyword>
<evidence type="ECO:0000313" key="6">
    <source>
        <dbReference type="Proteomes" id="UP000441772"/>
    </source>
</evidence>
<dbReference type="Gene3D" id="3.40.50.10420">
    <property type="entry name" value="NagB/RpiA/CoA transferase-like"/>
    <property type="match status" value="1"/>
</dbReference>
<feature type="region of interest" description="Disordered" evidence="4">
    <location>
        <begin position="64"/>
        <end position="96"/>
    </location>
</feature>
<keyword evidence="6" id="KW-1185">Reference proteome</keyword>
<protein>
    <submittedName>
        <fullName evidence="5">5-formyltetrahydrofolate cyclo-ligase</fullName>
    </submittedName>
</protein>
<dbReference type="PANTHER" id="PTHR23407:SF1">
    <property type="entry name" value="5-FORMYLTETRAHYDROFOLATE CYCLO-LIGASE"/>
    <property type="match status" value="1"/>
</dbReference>
<dbReference type="GO" id="GO:0030272">
    <property type="term" value="F:5-formyltetrahydrofolate cyclo-ligase activity"/>
    <property type="evidence" value="ECO:0007669"/>
    <property type="project" value="TreeGrafter"/>
</dbReference>
<accession>A0A6I1GH25</accession>
<feature type="region of interest" description="Disordered" evidence="4">
    <location>
        <begin position="1"/>
        <end position="20"/>
    </location>
</feature>
<dbReference type="SUPFAM" id="SSF100950">
    <property type="entry name" value="NagB/RpiA/CoA transferase-like"/>
    <property type="match status" value="1"/>
</dbReference>
<dbReference type="AlphaFoldDB" id="A0A6I1GH25"/>
<proteinExistence type="inferred from homology"/>
<reference evidence="5 6" key="1">
    <citation type="submission" date="2019-09" db="EMBL/GenBank/DDBJ databases">
        <title>Characterization of the phylogenetic diversity of two novel species belonging to the genus Bifidobacterium: Bifidobacterium cebidarum sp. nov. and Bifidobacterium leontopitheci sp. nov.</title>
        <authorList>
            <person name="Lugli G.A."/>
            <person name="Duranti S."/>
            <person name="Milani C."/>
            <person name="Turroni F."/>
            <person name="Ventura M."/>
        </authorList>
    </citation>
    <scope>NUCLEOTIDE SEQUENCE [LARGE SCALE GENOMIC DNA]</scope>
    <source>
        <strain evidence="5 6">LMG 31471</strain>
    </source>
</reference>
<evidence type="ECO:0000256" key="3">
    <source>
        <dbReference type="ARBA" id="ARBA00022840"/>
    </source>
</evidence>